<evidence type="ECO:0000259" key="4">
    <source>
        <dbReference type="Pfam" id="PF01420"/>
    </source>
</evidence>
<dbReference type="AlphaFoldDB" id="A0AA91EE56"/>
<keyword evidence="3" id="KW-0238">DNA-binding</keyword>
<reference evidence="5 6" key="1">
    <citation type="submission" date="2016-04" db="EMBL/GenBank/DDBJ databases">
        <title>ATOL: Assembling a taxonomically balanced genome-scale reconstruction of the evolutionary history of the Enterobacteriaceae.</title>
        <authorList>
            <person name="Plunkett G.III."/>
            <person name="Neeno-Eckwall E.C."/>
            <person name="Glasner J.D."/>
            <person name="Perna N.T."/>
        </authorList>
    </citation>
    <scope>NUCLEOTIDE SEQUENCE [LARGE SCALE GENOMIC DNA]</scope>
    <source>
        <strain evidence="5 6">ATCC 12841</strain>
    </source>
</reference>
<dbReference type="InterPro" id="IPR052021">
    <property type="entry name" value="Type-I_RS_S_subunit"/>
</dbReference>
<dbReference type="GO" id="GO:0003677">
    <property type="term" value="F:DNA binding"/>
    <property type="evidence" value="ECO:0007669"/>
    <property type="project" value="UniProtKB-KW"/>
</dbReference>
<proteinExistence type="inferred from homology"/>
<comment type="caution">
    <text evidence="5">The sequence shown here is derived from an EMBL/GenBank/DDBJ whole genome shotgun (WGS) entry which is preliminary data.</text>
</comment>
<accession>A0AA91EE56</accession>
<evidence type="ECO:0000313" key="6">
    <source>
        <dbReference type="Proteomes" id="UP000078431"/>
    </source>
</evidence>
<keyword evidence="5" id="KW-0378">Hydrolase</keyword>
<keyword evidence="6" id="KW-1185">Reference proteome</keyword>
<dbReference type="InterPro" id="IPR044946">
    <property type="entry name" value="Restrct_endonuc_typeI_TRD_sf"/>
</dbReference>
<comment type="similarity">
    <text evidence="1">Belongs to the type-I restriction system S methylase family.</text>
</comment>
<gene>
    <name evidence="5" type="ORF">M993_02357</name>
</gene>
<dbReference type="SUPFAM" id="SSF116734">
    <property type="entry name" value="DNA methylase specificity domain"/>
    <property type="match status" value="2"/>
</dbReference>
<dbReference type="Pfam" id="PF01420">
    <property type="entry name" value="Methylase_S"/>
    <property type="match status" value="1"/>
</dbReference>
<dbReference type="PANTHER" id="PTHR30408">
    <property type="entry name" value="TYPE-1 RESTRICTION ENZYME ECOKI SPECIFICITY PROTEIN"/>
    <property type="match status" value="1"/>
</dbReference>
<dbReference type="EC" id="3.1.21.3" evidence="5"/>
<keyword evidence="2" id="KW-0680">Restriction system</keyword>
<dbReference type="GO" id="GO:0009307">
    <property type="term" value="P:DNA restriction-modification system"/>
    <property type="evidence" value="ECO:0007669"/>
    <property type="project" value="UniProtKB-KW"/>
</dbReference>
<dbReference type="Gene3D" id="3.90.220.20">
    <property type="entry name" value="DNA methylase specificity domains"/>
    <property type="match status" value="2"/>
</dbReference>
<evidence type="ECO:0000313" key="5">
    <source>
        <dbReference type="EMBL" id="OAT59054.1"/>
    </source>
</evidence>
<organism evidence="5 6">
    <name type="scientific">Obesumbacterium proteus ATCC 12841</name>
    <dbReference type="NCBI Taxonomy" id="1354268"/>
    <lineage>
        <taxon>Bacteria</taxon>
        <taxon>Pseudomonadati</taxon>
        <taxon>Pseudomonadota</taxon>
        <taxon>Gammaproteobacteria</taxon>
        <taxon>Enterobacterales</taxon>
        <taxon>Hafniaceae</taxon>
        <taxon>Obesumbacterium</taxon>
    </lineage>
</organism>
<dbReference type="Gene3D" id="1.10.287.1120">
    <property type="entry name" value="Bipartite methylase S protein"/>
    <property type="match status" value="1"/>
</dbReference>
<dbReference type="PANTHER" id="PTHR30408:SF12">
    <property type="entry name" value="TYPE I RESTRICTION ENZYME MJAVIII SPECIFICITY SUBUNIT"/>
    <property type="match status" value="1"/>
</dbReference>
<dbReference type="InterPro" id="IPR000055">
    <property type="entry name" value="Restrct_endonuc_typeI_TRD"/>
</dbReference>
<evidence type="ECO:0000256" key="2">
    <source>
        <dbReference type="ARBA" id="ARBA00022747"/>
    </source>
</evidence>
<evidence type="ECO:0000256" key="3">
    <source>
        <dbReference type="ARBA" id="ARBA00023125"/>
    </source>
</evidence>
<feature type="domain" description="Type I restriction modification DNA specificity" evidence="4">
    <location>
        <begin position="240"/>
        <end position="403"/>
    </location>
</feature>
<dbReference type="Proteomes" id="UP000078431">
    <property type="component" value="Unassembled WGS sequence"/>
</dbReference>
<dbReference type="GO" id="GO:0009035">
    <property type="term" value="F:type I site-specific deoxyribonuclease activity"/>
    <property type="evidence" value="ECO:0007669"/>
    <property type="project" value="UniProtKB-EC"/>
</dbReference>
<sequence length="451" mass="51250">MSTMEQVTVLEKYQPYPEYSNSKTAWIGDIPSTWSLKRVKHTFTIRKRIAGQLGFDILSVTQRGIVVKDIESGDGQLSMDYSKYQRVMPGDFAMNHMDLLTGYVDISAFNGVTSPDYRVFTINQKLYSPRYFLYLFQMGYQLKIFFHMGQGASHLGRWRLATDEFNDMVFPVPSPLEQRTIAAFLDYETARIDKLIAQHQRLIELLKEKRQAVISHAVTKGLNPDAPMKDSGVEWLGEVPEHWVVKKLKHTSKIIDCKNRTPEYFDDGAYFVVRTTNVKNQVLSFDGALYTNEVNFKIWTERGVPPVGSILFTREAPAGEVCIVPNNVKLCMGQRMMNFIPFESQYSTFLFDYLTSDCLGRYISSEAAGSTVTHLRVEQVYNIPVVVPPGNEQIEIDVLLTDIKQRYSLLIDKASETISLIQERRTALISAAVTGKIDLRGWTAPTQEAAA</sequence>
<dbReference type="EMBL" id="LXEX01000031">
    <property type="protein sequence ID" value="OAT59054.1"/>
    <property type="molecule type" value="Genomic_DNA"/>
</dbReference>
<evidence type="ECO:0000256" key="1">
    <source>
        <dbReference type="ARBA" id="ARBA00010923"/>
    </source>
</evidence>
<protein>
    <submittedName>
        <fullName evidence="5">Type I restriction-modification system, specificity subunit S</fullName>
        <ecNumber evidence="5">3.1.21.3</ecNumber>
    </submittedName>
</protein>
<name>A0AA91EE56_9GAMM</name>